<dbReference type="AlphaFoldDB" id="A0A194XK61"/>
<keyword evidence="2" id="KW-0472">Membrane</keyword>
<dbReference type="PANTHER" id="PTHR46494:SF1">
    <property type="entry name" value="CORA FAMILY METAL ION TRANSPORTER (EUROFUNG)"/>
    <property type="match status" value="1"/>
</dbReference>
<dbReference type="KEGG" id="psco:LY89DRAFT_579513"/>
<name>A0A194XK61_MOLSC</name>
<dbReference type="SUPFAM" id="SSF143865">
    <property type="entry name" value="CorA soluble domain-like"/>
    <property type="match status" value="1"/>
</dbReference>
<keyword evidence="4" id="KW-1185">Reference proteome</keyword>
<dbReference type="OrthoDB" id="5430812at2759"/>
<dbReference type="RefSeq" id="XP_018074903.1">
    <property type="nucleotide sequence ID" value="XM_018209009.1"/>
</dbReference>
<dbReference type="InterPro" id="IPR045861">
    <property type="entry name" value="CorA_cytoplasmic_dom"/>
</dbReference>
<dbReference type="Gene3D" id="1.20.58.340">
    <property type="entry name" value="Magnesium transport protein CorA, transmembrane region"/>
    <property type="match status" value="1"/>
</dbReference>
<evidence type="ECO:0000256" key="1">
    <source>
        <dbReference type="ARBA" id="ARBA00004651"/>
    </source>
</evidence>
<keyword evidence="2" id="KW-1133">Transmembrane helix</keyword>
<gene>
    <name evidence="3" type="ORF">LY89DRAFT_579513</name>
</gene>
<dbReference type="EMBL" id="KQ947409">
    <property type="protein sequence ID" value="KUJ20548.1"/>
    <property type="molecule type" value="Genomic_DNA"/>
</dbReference>
<proteinExistence type="predicted"/>
<evidence type="ECO:0000313" key="4">
    <source>
        <dbReference type="Proteomes" id="UP000070700"/>
    </source>
</evidence>
<feature type="transmembrane region" description="Helical" evidence="2">
    <location>
        <begin position="477"/>
        <end position="502"/>
    </location>
</feature>
<evidence type="ECO:0000313" key="3">
    <source>
        <dbReference type="EMBL" id="KUJ20548.1"/>
    </source>
</evidence>
<dbReference type="GO" id="GO:0050897">
    <property type="term" value="F:cobalt ion binding"/>
    <property type="evidence" value="ECO:0007669"/>
    <property type="project" value="TreeGrafter"/>
</dbReference>
<reference evidence="3 4" key="1">
    <citation type="submission" date="2015-10" db="EMBL/GenBank/DDBJ databases">
        <title>Full genome of DAOMC 229536 Phialocephala scopiformis, a fungal endophyte of spruce producing the potent anti-insectan compound rugulosin.</title>
        <authorList>
            <consortium name="DOE Joint Genome Institute"/>
            <person name="Walker A.K."/>
            <person name="Frasz S.L."/>
            <person name="Seifert K.A."/>
            <person name="Miller J.D."/>
            <person name="Mondo S.J."/>
            <person name="Labutti K."/>
            <person name="Lipzen A."/>
            <person name="Dockter R."/>
            <person name="Kennedy M."/>
            <person name="Grigoriev I.V."/>
            <person name="Spatafora J.W."/>
        </authorList>
    </citation>
    <scope>NUCLEOTIDE SEQUENCE [LARGE SCALE GENOMIC DNA]</scope>
    <source>
        <strain evidence="3 4">CBS 120377</strain>
    </source>
</reference>
<accession>A0A194XK61</accession>
<dbReference type="Proteomes" id="UP000070700">
    <property type="component" value="Unassembled WGS sequence"/>
</dbReference>
<keyword evidence="2" id="KW-0812">Transmembrane</keyword>
<evidence type="ECO:0000256" key="2">
    <source>
        <dbReference type="SAM" id="Phobius"/>
    </source>
</evidence>
<dbReference type="GO" id="GO:0000287">
    <property type="term" value="F:magnesium ion binding"/>
    <property type="evidence" value="ECO:0007669"/>
    <property type="project" value="TreeGrafter"/>
</dbReference>
<dbReference type="GO" id="GO:0015095">
    <property type="term" value="F:magnesium ion transmembrane transporter activity"/>
    <property type="evidence" value="ECO:0007669"/>
    <property type="project" value="TreeGrafter"/>
</dbReference>
<dbReference type="GeneID" id="28818735"/>
<dbReference type="InParanoid" id="A0A194XK61"/>
<dbReference type="GO" id="GO:0005886">
    <property type="term" value="C:plasma membrane"/>
    <property type="evidence" value="ECO:0007669"/>
    <property type="project" value="UniProtKB-SubCell"/>
</dbReference>
<dbReference type="PANTHER" id="PTHR46494">
    <property type="entry name" value="CORA FAMILY METAL ION TRANSPORTER (EUROFUNG)"/>
    <property type="match status" value="1"/>
</dbReference>
<comment type="subcellular location">
    <subcellularLocation>
        <location evidence="1">Cell membrane</location>
        <topology evidence="1">Multi-pass membrane protein</topology>
    </subcellularLocation>
</comment>
<organism evidence="3 4">
    <name type="scientific">Mollisia scopiformis</name>
    <name type="common">Conifer needle endophyte fungus</name>
    <name type="synonym">Phialocephala scopiformis</name>
    <dbReference type="NCBI Taxonomy" id="149040"/>
    <lineage>
        <taxon>Eukaryota</taxon>
        <taxon>Fungi</taxon>
        <taxon>Dikarya</taxon>
        <taxon>Ascomycota</taxon>
        <taxon>Pezizomycotina</taxon>
        <taxon>Leotiomycetes</taxon>
        <taxon>Helotiales</taxon>
        <taxon>Mollisiaceae</taxon>
        <taxon>Mollisia</taxon>
    </lineage>
</organism>
<protein>
    <submittedName>
        <fullName evidence="3">Uncharacterized protein</fullName>
    </submittedName>
</protein>
<dbReference type="GO" id="GO:0015087">
    <property type="term" value="F:cobalt ion transmembrane transporter activity"/>
    <property type="evidence" value="ECO:0007669"/>
    <property type="project" value="TreeGrafter"/>
</dbReference>
<sequence length="533" mass="60891">MAYDLPFENYDDAGVYQRSTNRGLLQETRNFVVEFGRSQAQIAFDVEAEHVQSLLDTPAPAERPVRWINLWGPHTQTDIVELLGEHYSFSYRLLAIMKTEPPGARLKVQHKHARTFRARFYRKPDVETAKLSHGVPLEKAEPPRIQSVDGISHYALAEQMTNYHSIDVGSRFICVGANFMHEIASKCERSEIEIISEGVQKRLWSWLVLCDDHTVLSFHEHPGKVHDARDPKSFRANTLSVLSQLSNYGHGQVDPISMQTVRQALNEDLSHSNPGVEGASLLFYYLFDDWQAVYTTVAKYSKRLAQFDDAILFDMWKKSYQTPDVEIIPRLHRLGRQGRQLSHLYSGYKNLVQRILDSKAITIHVAHSTSSGDLASMKGHKGVLLAQSASQRFERLSDRLELLVIEQMKESLAERDALVTTYFNITAQKDSESTARLTRAATLLAKLSVLFLPVSLMTSYFSIQVSDLQGVYTVKDYWYAFAGIMSGSFVALFFFSRLLMWISENLDARLKQASHSARMYLADRIRKKRERDE</sequence>
<dbReference type="STRING" id="149040.A0A194XK61"/>